<dbReference type="Pfam" id="PF23936">
    <property type="entry name" value="HB_ELP1"/>
    <property type="match status" value="1"/>
</dbReference>
<dbReference type="InterPro" id="IPR056169">
    <property type="entry name" value="HB_ELP1"/>
</dbReference>
<dbReference type="PANTHER" id="PTHR12747:SF0">
    <property type="entry name" value="ELONGATOR COMPLEX PROTEIN 1"/>
    <property type="match status" value="1"/>
</dbReference>
<keyword evidence="5" id="KW-0819">tRNA processing</keyword>
<evidence type="ECO:0000259" key="11">
    <source>
        <dbReference type="Pfam" id="PF23936"/>
    </source>
</evidence>
<evidence type="ECO:0000259" key="10">
    <source>
        <dbReference type="Pfam" id="PF23925"/>
    </source>
</evidence>
<dbReference type="InterPro" id="IPR056166">
    <property type="entry name" value="TPR_ELP1"/>
</dbReference>
<protein>
    <recommendedName>
        <fullName evidence="14">Elongator complex protein 1</fullName>
    </recommendedName>
</protein>
<evidence type="ECO:0000259" key="7">
    <source>
        <dbReference type="Pfam" id="PF04762"/>
    </source>
</evidence>
<dbReference type="Pfam" id="PF23925">
    <property type="entry name" value="A-sol_ELP1"/>
    <property type="match status" value="1"/>
</dbReference>
<comment type="pathway">
    <text evidence="2">tRNA modification; 5-methoxycarbonylmethyl-2-thiouridine-tRNA biosynthesis.</text>
</comment>
<comment type="subcellular location">
    <subcellularLocation>
        <location evidence="1">Cytoplasm</location>
    </subcellularLocation>
</comment>
<keyword evidence="13" id="KW-1185">Reference proteome</keyword>
<sequence length="1284" mass="145983">IKMRNIELYNCSVNKIPNEKGPVLDALYDTDTNRLFFVQNHSLRIYYGSEVQILCPIGSGDIKNVSLSYLDDLSTVCLTYTENQDGNVLLYNMNTDIAEIVGTVDGGIICSKWSPDMEILLIVTMETRKLFLMNRDFDLIKETEVFLEEFGEGAPVTVGWGKKETQFHGSAGKQARDVKVQVHHSLIGWDDRLPRVTWRGDGKYFAVSVVDPVKEVRILKIFDRDGQLQYTSEFAPFLDAPISWKPSGALIAAPQQTPTGYQISFFETNGLRHGEFGLEPHLQVCDIKWNNESNILSLYCQRKVNDHLQFCVQLWVSSNYHWYLKQELNYDKGVSIDTFFWDSVKPFRLHVVLSTGEYIQYNFRFSVIKSYGLDVKDLANVYVVDGAKALVTPFRTMAVPPPMCAYSVELPNTPVLMAPSYSDPNSFLTLQQDGNIKVFNIVDEEEKGERLQIDGAGGIGFKRKCSLHSLVLSSKINLDGIVTGGIYLQPNLILFISNLSGQFVSRYSISPESASENVSPIQLPSLIETYSVASPEEVILLTEDKQLLKLSVIDMKLEKLDLLSGLVVASRISTKMAVSTISSHDYIFVLTDGGHLYLDGKVIFSGVTGFELTSGFLLMTTFEHTLRALPLNKTSLDIALQGKLSPIDESLRRIERGSRLVVCVPFDTKVILQMPRGNLEAIHPRVLVIEAVAKSLQNSDYHSAFVTMRRHRINLNFLVDHDPEKFIGEMDMFVEKIPEQSWLCQFITDLQGEDVSYAEFSSQMSKKTWTPNKVDYICSELRKIFERRSIQNYILPILTCYVKMTKPDYDGALRLILELRRKEEEEPTAPRLFLESLKYLLVLVDVETLYRSSLGTYDLNLALLVAENSQKDPKEFLPFLQDLERKDENDRRYTIDIFLCRYDRAVQALAKCGPSRFEQLKELVMKHNLYLEALICFEDKIEEKKVISCMFADHLLGSRKVYEAGSFYYRGEAFQEALNCFRKTLDWKMAIVCGKKLCYSESEMSKLYKELAQLLTNSKNPCDGARIYKEYLRDFSSALTACVENALWEDALFCTLDMDVNAEIRLKDGVVAGAKSMELMISNLESSFITSYKRLENVRKENAERESRLAYGEEVENPLDLASEAGSTITGTMTSGSRYTGSSRSIRSSKNKRKLERKLYSTKEGSPYEDLGLVVALHEMMVKAYDLRGETRGLLKVLLHFELESIAQDVQTSLENLLNLMERQSRCIWTAVKAEDEENVFGPEATVAQIVSMGVKKFDRLNLLEPHLRHPPVKPEIKWKISLV</sequence>
<comment type="caution">
    <text evidence="12">The sequence shown here is derived from an EMBL/GenBank/DDBJ whole genome shotgun (WGS) entry which is preliminary data.</text>
</comment>
<feature type="domain" description="ELP1 TPR" evidence="9">
    <location>
        <begin position="891"/>
        <end position="1041"/>
    </location>
</feature>
<dbReference type="InterPro" id="IPR056165">
    <property type="entry name" value="Beta-prop_ELP1_2nd"/>
</dbReference>
<feature type="domain" description="ELP1 first N-terminal beta-propeller" evidence="7">
    <location>
        <begin position="3"/>
        <end position="343"/>
    </location>
</feature>
<dbReference type="InterPro" id="IPR056164">
    <property type="entry name" value="Beta-prop_ELP1_1st"/>
</dbReference>
<reference evidence="12" key="1">
    <citation type="submission" date="2023-07" db="EMBL/GenBank/DDBJ databases">
        <title>Chromosome-level genome assembly of Artemia franciscana.</title>
        <authorList>
            <person name="Jo E."/>
        </authorList>
    </citation>
    <scope>NUCLEOTIDE SEQUENCE</scope>
    <source>
        <tissue evidence="12">Whole body</tissue>
    </source>
</reference>
<gene>
    <name evidence="12" type="ORF">QYM36_005248</name>
</gene>
<dbReference type="Proteomes" id="UP001187531">
    <property type="component" value="Unassembled WGS sequence"/>
</dbReference>
<dbReference type="PANTHER" id="PTHR12747">
    <property type="entry name" value="ELONGATOR COMPLEX PROTEIN 1"/>
    <property type="match status" value="1"/>
</dbReference>
<organism evidence="12 13">
    <name type="scientific">Artemia franciscana</name>
    <name type="common">Brine shrimp</name>
    <name type="synonym">Artemia sanfranciscana</name>
    <dbReference type="NCBI Taxonomy" id="6661"/>
    <lineage>
        <taxon>Eukaryota</taxon>
        <taxon>Metazoa</taxon>
        <taxon>Ecdysozoa</taxon>
        <taxon>Arthropoda</taxon>
        <taxon>Crustacea</taxon>
        <taxon>Branchiopoda</taxon>
        <taxon>Anostraca</taxon>
        <taxon>Artemiidae</taxon>
        <taxon>Artemia</taxon>
    </lineage>
</organism>
<evidence type="ECO:0000259" key="8">
    <source>
        <dbReference type="Pfam" id="PF23797"/>
    </source>
</evidence>
<evidence type="ECO:0008006" key="14">
    <source>
        <dbReference type="Google" id="ProtNLM"/>
    </source>
</evidence>
<dbReference type="InterPro" id="IPR006849">
    <property type="entry name" value="Elp1"/>
</dbReference>
<name>A0AA88LB13_ARTSF</name>
<feature type="compositionally biased region" description="Basic residues" evidence="6">
    <location>
        <begin position="1147"/>
        <end position="1156"/>
    </location>
</feature>
<feature type="domain" description="ELP1 N-terminal second beta-propeller" evidence="8">
    <location>
        <begin position="383"/>
        <end position="661"/>
    </location>
</feature>
<feature type="region of interest" description="Disordered" evidence="6">
    <location>
        <begin position="1130"/>
        <end position="1158"/>
    </location>
</feature>
<dbReference type="Pfam" id="PF23797">
    <property type="entry name" value="Beta-prop_ELP1_2nd"/>
    <property type="match status" value="1"/>
</dbReference>
<dbReference type="SUPFAM" id="SSF69322">
    <property type="entry name" value="Tricorn protease domain 2"/>
    <property type="match status" value="1"/>
</dbReference>
<dbReference type="Pfam" id="PF23878">
    <property type="entry name" value="TPR_ELP1"/>
    <property type="match status" value="1"/>
</dbReference>
<evidence type="ECO:0000259" key="9">
    <source>
        <dbReference type="Pfam" id="PF23878"/>
    </source>
</evidence>
<dbReference type="PIRSF" id="PIRSF017233">
    <property type="entry name" value="IKAP"/>
    <property type="match status" value="1"/>
</dbReference>
<feature type="domain" description="ELP1 alpha-solenoid" evidence="10">
    <location>
        <begin position="685"/>
        <end position="883"/>
    </location>
</feature>
<evidence type="ECO:0000256" key="4">
    <source>
        <dbReference type="ARBA" id="ARBA00022490"/>
    </source>
</evidence>
<evidence type="ECO:0000256" key="1">
    <source>
        <dbReference type="ARBA" id="ARBA00004496"/>
    </source>
</evidence>
<dbReference type="GO" id="GO:0005829">
    <property type="term" value="C:cytosol"/>
    <property type="evidence" value="ECO:0007669"/>
    <property type="project" value="TreeGrafter"/>
</dbReference>
<dbReference type="Pfam" id="PF04762">
    <property type="entry name" value="Beta-prop_ELP1_1st"/>
    <property type="match status" value="1"/>
</dbReference>
<feature type="domain" description="ELP1 three-helical bundle" evidence="11">
    <location>
        <begin position="1063"/>
        <end position="1224"/>
    </location>
</feature>
<dbReference type="GO" id="GO:0002926">
    <property type="term" value="P:tRNA wobble base 5-methoxycarbonylmethyl-2-thiouridinylation"/>
    <property type="evidence" value="ECO:0007669"/>
    <property type="project" value="TreeGrafter"/>
</dbReference>
<dbReference type="GO" id="GO:0033588">
    <property type="term" value="C:elongator holoenzyme complex"/>
    <property type="evidence" value="ECO:0007669"/>
    <property type="project" value="InterPro"/>
</dbReference>
<comment type="similarity">
    <text evidence="3">Belongs to the ELP1/IKA1 family.</text>
</comment>
<evidence type="ECO:0000256" key="5">
    <source>
        <dbReference type="ARBA" id="ARBA00022694"/>
    </source>
</evidence>
<feature type="compositionally biased region" description="Low complexity" evidence="6">
    <location>
        <begin position="1130"/>
        <end position="1146"/>
    </location>
</feature>
<dbReference type="GO" id="GO:0000049">
    <property type="term" value="F:tRNA binding"/>
    <property type="evidence" value="ECO:0007669"/>
    <property type="project" value="TreeGrafter"/>
</dbReference>
<proteinExistence type="inferred from homology"/>
<evidence type="ECO:0000313" key="12">
    <source>
        <dbReference type="EMBL" id="KAK2719699.1"/>
    </source>
</evidence>
<evidence type="ECO:0000256" key="2">
    <source>
        <dbReference type="ARBA" id="ARBA00005043"/>
    </source>
</evidence>
<evidence type="ECO:0000256" key="6">
    <source>
        <dbReference type="SAM" id="MobiDB-lite"/>
    </source>
</evidence>
<dbReference type="EMBL" id="JAVRJZ010000008">
    <property type="protein sequence ID" value="KAK2719699.1"/>
    <property type="molecule type" value="Genomic_DNA"/>
</dbReference>
<evidence type="ECO:0000313" key="13">
    <source>
        <dbReference type="Proteomes" id="UP001187531"/>
    </source>
</evidence>
<feature type="non-terminal residue" evidence="12">
    <location>
        <position position="1284"/>
    </location>
</feature>
<keyword evidence="4" id="KW-0963">Cytoplasm</keyword>
<accession>A0AA88LB13</accession>
<evidence type="ECO:0000256" key="3">
    <source>
        <dbReference type="ARBA" id="ARBA00006086"/>
    </source>
</evidence>
<dbReference type="InterPro" id="IPR056167">
    <property type="entry name" value="A-sol_ELP1"/>
</dbReference>